<dbReference type="Gene3D" id="1.10.150.130">
    <property type="match status" value="1"/>
</dbReference>
<dbReference type="Pfam" id="PF13356">
    <property type="entry name" value="Arm-DNA-bind_3"/>
    <property type="match status" value="1"/>
</dbReference>
<feature type="domain" description="Tyr recombinase" evidence="6">
    <location>
        <begin position="203"/>
        <end position="392"/>
    </location>
</feature>
<evidence type="ECO:0000259" key="6">
    <source>
        <dbReference type="PROSITE" id="PS51898"/>
    </source>
</evidence>
<keyword evidence="9" id="KW-1185">Reference proteome</keyword>
<evidence type="ECO:0000313" key="8">
    <source>
        <dbReference type="EMBL" id="MBB1062161.1"/>
    </source>
</evidence>
<dbReference type="InterPro" id="IPR011010">
    <property type="entry name" value="DNA_brk_join_enz"/>
</dbReference>
<dbReference type="Gene3D" id="3.30.160.390">
    <property type="entry name" value="Integrase, DNA-binding domain"/>
    <property type="match status" value="1"/>
</dbReference>
<dbReference type="InterPro" id="IPR044068">
    <property type="entry name" value="CB"/>
</dbReference>
<protein>
    <submittedName>
        <fullName evidence="8">Tyrosine-type recombinase/integrase</fullName>
    </submittedName>
</protein>
<proteinExistence type="inferred from homology"/>
<comment type="similarity">
    <text evidence="1">Belongs to the 'phage' integrase family.</text>
</comment>
<dbReference type="InterPro" id="IPR038488">
    <property type="entry name" value="Integrase_DNA-bd_sf"/>
</dbReference>
<dbReference type="Proteomes" id="UP000523196">
    <property type="component" value="Unassembled WGS sequence"/>
</dbReference>
<dbReference type="SUPFAM" id="SSF56349">
    <property type="entry name" value="DNA breaking-rejoining enzymes"/>
    <property type="match status" value="1"/>
</dbReference>
<dbReference type="GO" id="GO:0003677">
    <property type="term" value="F:DNA binding"/>
    <property type="evidence" value="ECO:0007669"/>
    <property type="project" value="UniProtKB-UniRule"/>
</dbReference>
<dbReference type="InterPro" id="IPR025166">
    <property type="entry name" value="Integrase_DNA_bind_dom"/>
</dbReference>
<name>A0A7W3Y7P0_9GAMM</name>
<dbReference type="PANTHER" id="PTHR30629:SF2">
    <property type="entry name" value="PROPHAGE INTEGRASE INTS-RELATED"/>
    <property type="match status" value="1"/>
</dbReference>
<dbReference type="PROSITE" id="PS51900">
    <property type="entry name" value="CB"/>
    <property type="match status" value="1"/>
</dbReference>
<evidence type="ECO:0000313" key="9">
    <source>
        <dbReference type="Proteomes" id="UP000523196"/>
    </source>
</evidence>
<dbReference type="InterPro" id="IPR002104">
    <property type="entry name" value="Integrase_catalytic"/>
</dbReference>
<evidence type="ECO:0000256" key="5">
    <source>
        <dbReference type="PROSITE-ProRule" id="PRU01248"/>
    </source>
</evidence>
<gene>
    <name evidence="8" type="ORF">H4F98_16425</name>
</gene>
<dbReference type="InterPro" id="IPR013762">
    <property type="entry name" value="Integrase-like_cat_sf"/>
</dbReference>
<dbReference type="Pfam" id="PF00589">
    <property type="entry name" value="Phage_integrase"/>
    <property type="match status" value="1"/>
</dbReference>
<comment type="caution">
    <text evidence="8">The sequence shown here is derived from an EMBL/GenBank/DDBJ whole genome shotgun (WGS) entry which is preliminary data.</text>
</comment>
<organism evidence="8 9">
    <name type="scientific">Marilutibacter spongiae</name>
    <dbReference type="NCBI Taxonomy" id="2025720"/>
    <lineage>
        <taxon>Bacteria</taxon>
        <taxon>Pseudomonadati</taxon>
        <taxon>Pseudomonadota</taxon>
        <taxon>Gammaproteobacteria</taxon>
        <taxon>Lysobacterales</taxon>
        <taxon>Lysobacteraceae</taxon>
        <taxon>Marilutibacter</taxon>
    </lineage>
</organism>
<keyword evidence="4" id="KW-0233">DNA recombination</keyword>
<dbReference type="GO" id="GO:0015074">
    <property type="term" value="P:DNA integration"/>
    <property type="evidence" value="ECO:0007669"/>
    <property type="project" value="UniProtKB-KW"/>
</dbReference>
<sequence>MPLIDTQCRTHKHSTRTSNRLFDGGGLFLEARESGSRLWRLKFRLHGKERILALGKYPEVPLSEARKARDKAKRLISQGIDPVAQQRAAKDARTVAAQNTFELTSQRWMTKKAPSWTEKHADKVRIRLRKHVYPYVGHRPIEDITTPELLSVLTRMEDRGIIDTAHRVRSYCEQIYAYAISTGIASRNVASDLRGALPERTTSNYATLKDPADLRRLLKACDTDTGELRTIIALRLSIMLFQRPGEIRAMEWEEVDLDKALWTIPPAHMKLRKKQKESNKTEPHTVPLPRQAVELLMELVPHTHGGRYVFGGTRKSKAPLSDGTINKAMRRMGFGRDMITAHGFRHLASTELNETLQWHGDVIESQLSHQGTDKIRGIYNKAKYLKQRVKMMQVWADYLDDLKASTGEAKPISAQF</sequence>
<feature type="domain" description="Core-binding (CB)" evidence="7">
    <location>
        <begin position="99"/>
        <end position="180"/>
    </location>
</feature>
<accession>A0A7W3Y7P0</accession>
<evidence type="ECO:0000256" key="2">
    <source>
        <dbReference type="ARBA" id="ARBA00022908"/>
    </source>
</evidence>
<dbReference type="Gene3D" id="1.10.443.10">
    <property type="entry name" value="Intergrase catalytic core"/>
    <property type="match status" value="1"/>
</dbReference>
<dbReference type="InterPro" id="IPR050808">
    <property type="entry name" value="Phage_Integrase"/>
</dbReference>
<dbReference type="InterPro" id="IPR010998">
    <property type="entry name" value="Integrase_recombinase_N"/>
</dbReference>
<dbReference type="GO" id="GO:0006310">
    <property type="term" value="P:DNA recombination"/>
    <property type="evidence" value="ECO:0007669"/>
    <property type="project" value="UniProtKB-KW"/>
</dbReference>
<evidence type="ECO:0000256" key="1">
    <source>
        <dbReference type="ARBA" id="ARBA00008857"/>
    </source>
</evidence>
<dbReference type="PANTHER" id="PTHR30629">
    <property type="entry name" value="PROPHAGE INTEGRASE"/>
    <property type="match status" value="1"/>
</dbReference>
<evidence type="ECO:0000256" key="4">
    <source>
        <dbReference type="ARBA" id="ARBA00023172"/>
    </source>
</evidence>
<dbReference type="InterPro" id="IPR053876">
    <property type="entry name" value="Phage_int_M"/>
</dbReference>
<dbReference type="PROSITE" id="PS51898">
    <property type="entry name" value="TYR_RECOMBINASE"/>
    <property type="match status" value="1"/>
</dbReference>
<dbReference type="Pfam" id="PF22022">
    <property type="entry name" value="Phage_int_M"/>
    <property type="match status" value="1"/>
</dbReference>
<dbReference type="AlphaFoldDB" id="A0A7W3Y7P0"/>
<evidence type="ECO:0000256" key="3">
    <source>
        <dbReference type="ARBA" id="ARBA00023125"/>
    </source>
</evidence>
<dbReference type="EMBL" id="JACHTF010000026">
    <property type="protein sequence ID" value="MBB1062161.1"/>
    <property type="molecule type" value="Genomic_DNA"/>
</dbReference>
<reference evidence="8 9" key="1">
    <citation type="submission" date="2020-08" db="EMBL/GenBank/DDBJ databases">
        <authorList>
            <person name="Xu S."/>
            <person name="Li A."/>
        </authorList>
    </citation>
    <scope>NUCLEOTIDE SEQUENCE [LARGE SCALE GENOMIC DNA]</scope>
    <source>
        <strain evidence="8 9">119BY6-57</strain>
    </source>
</reference>
<keyword evidence="2" id="KW-0229">DNA integration</keyword>
<dbReference type="CDD" id="cd00801">
    <property type="entry name" value="INT_P4_C"/>
    <property type="match status" value="1"/>
</dbReference>
<evidence type="ECO:0000259" key="7">
    <source>
        <dbReference type="PROSITE" id="PS51900"/>
    </source>
</evidence>
<keyword evidence="3 5" id="KW-0238">DNA-binding</keyword>